<dbReference type="AlphaFoldDB" id="A0A4W4GKH2"/>
<keyword evidence="11" id="KW-0051">Antiviral defense</keyword>
<comment type="cofactor">
    <cofactor evidence="1">
        <name>[4Fe-4S] cluster</name>
        <dbReference type="ChEBI" id="CHEBI:49883"/>
    </cofactor>
</comment>
<dbReference type="GO" id="GO:0051607">
    <property type="term" value="P:defense response to virus"/>
    <property type="evidence" value="ECO:0007669"/>
    <property type="project" value="UniProtKB-KW"/>
</dbReference>
<dbReference type="SFLD" id="SFLDS00029">
    <property type="entry name" value="Radical_SAM"/>
    <property type="match status" value="1"/>
</dbReference>
<dbReference type="GO" id="GO:0045087">
    <property type="term" value="P:innate immune response"/>
    <property type="evidence" value="ECO:0007669"/>
    <property type="project" value="UniProtKB-KW"/>
</dbReference>
<dbReference type="OMA" id="ERWFKKY"/>
<dbReference type="STRING" id="8005.ENSEEEP00000037009"/>
<dbReference type="SFLD" id="SFLDG01088">
    <property type="entry name" value="antiviral_proteins"/>
    <property type="match status" value="1"/>
</dbReference>
<feature type="signal peptide" evidence="18">
    <location>
        <begin position="1"/>
        <end position="20"/>
    </location>
</feature>
<name>A0A4W4GKH2_ELEEL</name>
<evidence type="ECO:0000313" key="21">
    <source>
        <dbReference type="Proteomes" id="UP000314983"/>
    </source>
</evidence>
<evidence type="ECO:0000256" key="6">
    <source>
        <dbReference type="ARBA" id="ARBA00022723"/>
    </source>
</evidence>
<dbReference type="SUPFAM" id="SSF102114">
    <property type="entry name" value="Radical SAM enzymes"/>
    <property type="match status" value="1"/>
</dbReference>
<evidence type="ECO:0000256" key="3">
    <source>
        <dbReference type="ARBA" id="ARBA00022485"/>
    </source>
</evidence>
<accession>A0A4W4GKH2</accession>
<dbReference type="NCBIfam" id="TIGR04278">
    <property type="entry name" value="viperin"/>
    <property type="match status" value="1"/>
</dbReference>
<evidence type="ECO:0000256" key="11">
    <source>
        <dbReference type="ARBA" id="ARBA00023118"/>
    </source>
</evidence>
<reference evidence="20" key="4">
    <citation type="submission" date="2025-08" db="UniProtKB">
        <authorList>
            <consortium name="Ensembl"/>
        </authorList>
    </citation>
    <scope>IDENTIFICATION</scope>
</reference>
<evidence type="ECO:0000256" key="7">
    <source>
        <dbReference type="ARBA" id="ARBA00022824"/>
    </source>
</evidence>
<keyword evidence="9" id="KW-0408">Iron</keyword>
<dbReference type="Proteomes" id="UP000314983">
    <property type="component" value="Chromosome 13"/>
</dbReference>
<reference evidence="21" key="2">
    <citation type="journal article" date="2017" name="Sci. Adv.">
        <title>A tail of two voltages: Proteomic comparison of the three electric organs of the electric eel.</title>
        <authorList>
            <person name="Traeger L.L."/>
            <person name="Sabat G."/>
            <person name="Barrett-Wilt G.A."/>
            <person name="Wells G.B."/>
            <person name="Sussman M.R."/>
        </authorList>
    </citation>
    <scope>NUCLEOTIDE SEQUENCE [LARGE SCALE GENOMIC DNA]</scope>
</reference>
<evidence type="ECO:0000256" key="8">
    <source>
        <dbReference type="ARBA" id="ARBA00022859"/>
    </source>
</evidence>
<keyword evidence="7" id="KW-0256">Endoplasmic reticulum</keyword>
<dbReference type="GO" id="GO:0005739">
    <property type="term" value="C:mitochondrion"/>
    <property type="evidence" value="ECO:0007669"/>
    <property type="project" value="TreeGrafter"/>
</dbReference>
<dbReference type="GO" id="GO:0050778">
    <property type="term" value="P:positive regulation of immune response"/>
    <property type="evidence" value="ECO:0007669"/>
    <property type="project" value="TreeGrafter"/>
</dbReference>
<dbReference type="InterPro" id="IPR058240">
    <property type="entry name" value="rSAM_sf"/>
</dbReference>
<evidence type="ECO:0000256" key="9">
    <source>
        <dbReference type="ARBA" id="ARBA00023004"/>
    </source>
</evidence>
<dbReference type="Pfam" id="PF04055">
    <property type="entry name" value="Radical_SAM"/>
    <property type="match status" value="1"/>
</dbReference>
<evidence type="ECO:0000256" key="2">
    <source>
        <dbReference type="ARBA" id="ARBA00004397"/>
    </source>
</evidence>
<dbReference type="InterPro" id="IPR026372">
    <property type="entry name" value="RSAD2"/>
</dbReference>
<dbReference type="NCBIfam" id="NF038283">
    <property type="entry name" value="viperin_w_prok"/>
    <property type="match status" value="1"/>
</dbReference>
<evidence type="ECO:0000256" key="4">
    <source>
        <dbReference type="ARBA" id="ARBA00022588"/>
    </source>
</evidence>
<comment type="subcellular location">
    <subcellularLocation>
        <location evidence="2">Endoplasmic reticulum membrane</location>
        <topology evidence="2">Peripheral membrane protein</topology>
        <orientation evidence="2">Cytoplasmic side</orientation>
    </subcellularLocation>
</comment>
<dbReference type="GeneTree" id="ENSGT00390000013670"/>
<sequence>MFVMHQVTSLLLLWFSNVHCIISAVLKWISARVGGNRIPGTRLQLSKTEEPCKNEVTTPRSVNYHFTRQCNYKCGFCFHTAKTSFVLPLEEAKRGLQLLKKAGMEKINFSGGEPFLHERGFFLGELVRYCKQELNLPSVSIVSNGSMIKEKWFQKYGEYLDILAISCDSFDEDTNRAIGRGQGKKSHLDNLHKVCNWCKEYKVAFKINSVINTFNVHEDMTEHITSLKPVRWKVFQCLLIKGENTGENSLREAEKFVITDQEFQNFLDCHKSIDCLVPESNQKMRDSYLILDEYMRFLDCRAGSKDPSKSILDVGVEAAIQFSGFDERMFLKRGGKYVWSRHEARLVIILLPHYVQCISYNIFTICYFNLICTHFELLVLLLLLLLLFLLLLLIVINMFLIIVVLIK</sequence>
<keyword evidence="17" id="KW-0812">Transmembrane</keyword>
<keyword evidence="5" id="KW-0949">S-adenosyl-L-methionine</keyword>
<dbReference type="CDD" id="cd01335">
    <property type="entry name" value="Radical_SAM"/>
    <property type="match status" value="1"/>
</dbReference>
<dbReference type="RefSeq" id="XP_026868664.2">
    <property type="nucleotide sequence ID" value="XM_027012863.2"/>
</dbReference>
<evidence type="ECO:0000256" key="15">
    <source>
        <dbReference type="ARBA" id="ARBA00035040"/>
    </source>
</evidence>
<evidence type="ECO:0000256" key="5">
    <source>
        <dbReference type="ARBA" id="ARBA00022691"/>
    </source>
</evidence>
<dbReference type="GO" id="GO:0003824">
    <property type="term" value="F:catalytic activity"/>
    <property type="evidence" value="ECO:0007669"/>
    <property type="project" value="InterPro"/>
</dbReference>
<evidence type="ECO:0000256" key="14">
    <source>
        <dbReference type="ARBA" id="ARBA00035038"/>
    </source>
</evidence>
<keyword evidence="3" id="KW-0004">4Fe-4S</keyword>
<keyword evidence="8" id="KW-0391">Immunity</keyword>
<dbReference type="GO" id="GO:0046872">
    <property type="term" value="F:metal ion binding"/>
    <property type="evidence" value="ECO:0007669"/>
    <property type="project" value="UniProtKB-KW"/>
</dbReference>
<dbReference type="PROSITE" id="PS51918">
    <property type="entry name" value="RADICAL_SAM"/>
    <property type="match status" value="1"/>
</dbReference>
<evidence type="ECO:0000256" key="18">
    <source>
        <dbReference type="SAM" id="SignalP"/>
    </source>
</evidence>
<dbReference type="Gene3D" id="3.20.20.70">
    <property type="entry name" value="Aldolase class I"/>
    <property type="match status" value="1"/>
</dbReference>
<dbReference type="GO" id="GO:0005811">
    <property type="term" value="C:lipid droplet"/>
    <property type="evidence" value="ECO:0007669"/>
    <property type="project" value="InterPro"/>
</dbReference>
<reference evidence="20" key="5">
    <citation type="submission" date="2025-09" db="UniProtKB">
        <authorList>
            <consortium name="Ensembl"/>
        </authorList>
    </citation>
    <scope>IDENTIFICATION</scope>
</reference>
<evidence type="ECO:0000256" key="17">
    <source>
        <dbReference type="SAM" id="Phobius"/>
    </source>
</evidence>
<dbReference type="InterPro" id="IPR051196">
    <property type="entry name" value="RSAD2/Viperin_antiviral"/>
</dbReference>
<evidence type="ECO:0000313" key="20">
    <source>
        <dbReference type="Ensembl" id="ENSEEEP00000037009.2"/>
    </source>
</evidence>
<feature type="domain" description="Radical SAM core" evidence="19">
    <location>
        <begin position="56"/>
        <end position="276"/>
    </location>
</feature>
<keyword evidence="6" id="KW-0479">Metal-binding</keyword>
<dbReference type="GO" id="GO:0005789">
    <property type="term" value="C:endoplasmic reticulum membrane"/>
    <property type="evidence" value="ECO:0007669"/>
    <property type="project" value="UniProtKB-SubCell"/>
</dbReference>
<keyword evidence="4" id="KW-0399">Innate immunity</keyword>
<protein>
    <recommendedName>
        <fullName evidence="14">S-adenosylmethionine-dependent nucleotide dehydratase RSAD2</fullName>
    </recommendedName>
    <alternativeName>
        <fullName evidence="15">Radical S-adenosyl methionine domain-containing protein 2</fullName>
    </alternativeName>
    <alternativeName>
        <fullName evidence="16">Virus inhibitory protein, endoplasmic reticulum-associated, interferon-inducible</fullName>
    </alternativeName>
</protein>
<evidence type="ECO:0000256" key="16">
    <source>
        <dbReference type="ARBA" id="ARBA00035042"/>
    </source>
</evidence>
<evidence type="ECO:0000256" key="12">
    <source>
        <dbReference type="ARBA" id="ARBA00023136"/>
    </source>
</evidence>
<keyword evidence="21" id="KW-1185">Reference proteome</keyword>
<reference evidence="21" key="1">
    <citation type="journal article" date="2014" name="Science">
        <title>Nonhuman genetics. Genomic basis for the convergent evolution of electric organs.</title>
        <authorList>
            <person name="Gallant J.R."/>
            <person name="Traeger L.L."/>
            <person name="Volkening J.D."/>
            <person name="Moffett H."/>
            <person name="Chen P.H."/>
            <person name="Novina C.D."/>
            <person name="Phillips G.N.Jr."/>
            <person name="Anand R."/>
            <person name="Wells G.B."/>
            <person name="Pinch M."/>
            <person name="Guth R."/>
            <person name="Unguez G.A."/>
            <person name="Albert J.S."/>
            <person name="Zakon H.H."/>
            <person name="Samanta M.P."/>
            <person name="Sussman M.R."/>
        </authorList>
    </citation>
    <scope>NUCLEOTIDE SEQUENCE [LARGE SCALE GENOMIC DNA]</scope>
</reference>
<keyword evidence="12 17" id="KW-0472">Membrane</keyword>
<organism evidence="20 21">
    <name type="scientific">Electrophorus electricus</name>
    <name type="common">Electric eel</name>
    <name type="synonym">Gymnotus electricus</name>
    <dbReference type="NCBI Taxonomy" id="8005"/>
    <lineage>
        <taxon>Eukaryota</taxon>
        <taxon>Metazoa</taxon>
        <taxon>Chordata</taxon>
        <taxon>Craniata</taxon>
        <taxon>Vertebrata</taxon>
        <taxon>Euteleostomi</taxon>
        <taxon>Actinopterygii</taxon>
        <taxon>Neopterygii</taxon>
        <taxon>Teleostei</taxon>
        <taxon>Ostariophysi</taxon>
        <taxon>Gymnotiformes</taxon>
        <taxon>Gymnotoidei</taxon>
        <taxon>Gymnotidae</taxon>
        <taxon>Electrophorus</taxon>
    </lineage>
</organism>
<comment type="similarity">
    <text evidence="13">Belongs to the radical SAM superfamily. RSAD2 family.</text>
</comment>
<dbReference type="InterPro" id="IPR013785">
    <property type="entry name" value="Aldolase_TIM"/>
</dbReference>
<evidence type="ECO:0000259" key="19">
    <source>
        <dbReference type="PROSITE" id="PS51918"/>
    </source>
</evidence>
<feature type="chain" id="PRO_5044242024" description="S-adenosylmethionine-dependent nucleotide dehydratase RSAD2" evidence="18">
    <location>
        <begin position="21"/>
        <end position="407"/>
    </location>
</feature>
<dbReference type="SFLD" id="SFLDG01067">
    <property type="entry name" value="SPASM/twitch_domain_containing"/>
    <property type="match status" value="1"/>
</dbReference>
<gene>
    <name evidence="20" type="primary">RSAD2</name>
</gene>
<dbReference type="SFLD" id="SFLDF00318">
    <property type="entry name" value="Viperin"/>
    <property type="match status" value="1"/>
</dbReference>
<feature type="transmembrane region" description="Helical" evidence="17">
    <location>
        <begin position="377"/>
        <end position="406"/>
    </location>
</feature>
<keyword evidence="18" id="KW-0732">Signal</keyword>
<dbReference type="GO" id="GO:0051539">
    <property type="term" value="F:4 iron, 4 sulfur cluster binding"/>
    <property type="evidence" value="ECO:0007669"/>
    <property type="project" value="UniProtKB-KW"/>
</dbReference>
<dbReference type="Ensembl" id="ENSEEET00000037444.2">
    <property type="protein sequence ID" value="ENSEEEP00000037009.2"/>
    <property type="gene ID" value="ENSEEEG00000017569.2"/>
</dbReference>
<evidence type="ECO:0000256" key="10">
    <source>
        <dbReference type="ARBA" id="ARBA00023014"/>
    </source>
</evidence>
<dbReference type="PANTHER" id="PTHR21339:SF0">
    <property type="entry name" value="S-ADENOSYLMETHIONINE-DEPENDENT NUCLEOTIDE DEHYDRATASE RSAD2"/>
    <property type="match status" value="1"/>
</dbReference>
<dbReference type="GeneID" id="113579134"/>
<dbReference type="InterPro" id="IPR006638">
    <property type="entry name" value="Elp3/MiaA/NifB-like_rSAM"/>
</dbReference>
<dbReference type="InterPro" id="IPR007197">
    <property type="entry name" value="rSAM"/>
</dbReference>
<keyword evidence="10" id="KW-0411">Iron-sulfur</keyword>
<keyword evidence="17" id="KW-1133">Transmembrane helix</keyword>
<evidence type="ECO:0000256" key="1">
    <source>
        <dbReference type="ARBA" id="ARBA00001966"/>
    </source>
</evidence>
<proteinExistence type="inferred from homology"/>
<dbReference type="SMART" id="SM00729">
    <property type="entry name" value="Elp3"/>
    <property type="match status" value="1"/>
</dbReference>
<reference evidence="20" key="3">
    <citation type="submission" date="2020-05" db="EMBL/GenBank/DDBJ databases">
        <title>Electrophorus electricus (electric eel) genome, fEleEle1, primary haplotype.</title>
        <authorList>
            <person name="Myers G."/>
            <person name="Meyer A."/>
            <person name="Fedrigo O."/>
            <person name="Formenti G."/>
            <person name="Rhie A."/>
            <person name="Tracey A."/>
            <person name="Sims Y."/>
            <person name="Jarvis E.D."/>
        </authorList>
    </citation>
    <scope>NUCLEOTIDE SEQUENCE [LARGE SCALE GENOMIC DNA]</scope>
</reference>
<dbReference type="PANTHER" id="PTHR21339">
    <property type="entry name" value="RADICAL S-ADENOSYL METHIONINE DOMAIN-CONTAINING PROTEIN 2"/>
    <property type="match status" value="1"/>
</dbReference>
<evidence type="ECO:0000256" key="13">
    <source>
        <dbReference type="ARBA" id="ARBA00035008"/>
    </source>
</evidence>